<name>A0A9D4TM05_CHLVU</name>
<proteinExistence type="inferred from homology"/>
<protein>
    <recommendedName>
        <fullName evidence="7">Prokaryotic-type class I peptide chain release factors domain-containing protein</fullName>
    </recommendedName>
</protein>
<keyword evidence="6" id="KW-0732">Signal</keyword>
<feature type="signal peptide" evidence="6">
    <location>
        <begin position="1"/>
        <end position="21"/>
    </location>
</feature>
<dbReference type="OrthoDB" id="2019491at2759"/>
<keyword evidence="4" id="KW-0175">Coiled coil</keyword>
<comment type="similarity">
    <text evidence="1">Belongs to the prokaryotic/mitochondrial release factor family.</text>
</comment>
<evidence type="ECO:0000313" key="9">
    <source>
        <dbReference type="Proteomes" id="UP001055712"/>
    </source>
</evidence>
<dbReference type="PANTHER" id="PTHR43804:SF7">
    <property type="entry name" value="LD18447P"/>
    <property type="match status" value="1"/>
</dbReference>
<dbReference type="Gene3D" id="3.30.160.20">
    <property type="match status" value="1"/>
</dbReference>
<evidence type="ECO:0000313" key="8">
    <source>
        <dbReference type="EMBL" id="KAI3429439.1"/>
    </source>
</evidence>
<evidence type="ECO:0000259" key="7">
    <source>
        <dbReference type="PROSITE" id="PS00745"/>
    </source>
</evidence>
<dbReference type="AlphaFoldDB" id="A0A9D4TM05"/>
<feature type="compositionally biased region" description="Basic and acidic residues" evidence="5">
    <location>
        <begin position="384"/>
        <end position="410"/>
    </location>
</feature>
<dbReference type="Pfam" id="PF03462">
    <property type="entry name" value="PCRF"/>
    <property type="match status" value="1"/>
</dbReference>
<dbReference type="NCBIfam" id="TIGR00019">
    <property type="entry name" value="prfA"/>
    <property type="match status" value="1"/>
</dbReference>
<dbReference type="GO" id="GO:0016149">
    <property type="term" value="F:translation release factor activity, codon specific"/>
    <property type="evidence" value="ECO:0007669"/>
    <property type="project" value="InterPro"/>
</dbReference>
<dbReference type="Gene3D" id="3.30.70.1660">
    <property type="match status" value="1"/>
</dbReference>
<organism evidence="8 9">
    <name type="scientific">Chlorella vulgaris</name>
    <name type="common">Green alga</name>
    <dbReference type="NCBI Taxonomy" id="3077"/>
    <lineage>
        <taxon>Eukaryota</taxon>
        <taxon>Viridiplantae</taxon>
        <taxon>Chlorophyta</taxon>
        <taxon>core chlorophytes</taxon>
        <taxon>Trebouxiophyceae</taxon>
        <taxon>Chlorellales</taxon>
        <taxon>Chlorellaceae</taxon>
        <taxon>Chlorella clade</taxon>
        <taxon>Chlorella</taxon>
    </lineage>
</organism>
<dbReference type="InterPro" id="IPR005139">
    <property type="entry name" value="PCRF"/>
</dbReference>
<dbReference type="PROSITE" id="PS00745">
    <property type="entry name" value="RF_PROK_I"/>
    <property type="match status" value="1"/>
</dbReference>
<gene>
    <name evidence="8" type="ORF">D9Q98_005533</name>
</gene>
<keyword evidence="2" id="KW-0488">Methylation</keyword>
<keyword evidence="9" id="KW-1185">Reference proteome</keyword>
<dbReference type="PANTHER" id="PTHR43804">
    <property type="entry name" value="LD18447P"/>
    <property type="match status" value="1"/>
</dbReference>
<dbReference type="HAMAP" id="MF_00093">
    <property type="entry name" value="Rel_fac_1"/>
    <property type="match status" value="1"/>
</dbReference>
<keyword evidence="3" id="KW-0648">Protein biosynthesis</keyword>
<dbReference type="Pfam" id="PF00472">
    <property type="entry name" value="RF-1"/>
    <property type="match status" value="1"/>
</dbReference>
<feature type="coiled-coil region" evidence="4">
    <location>
        <begin position="146"/>
        <end position="197"/>
    </location>
</feature>
<dbReference type="FunFam" id="3.30.160.20:FF:000004">
    <property type="entry name" value="Peptide chain release factor 1"/>
    <property type="match status" value="1"/>
</dbReference>
<feature type="region of interest" description="Disordered" evidence="5">
    <location>
        <begin position="384"/>
        <end position="412"/>
    </location>
</feature>
<dbReference type="SMART" id="SM00937">
    <property type="entry name" value="PCRF"/>
    <property type="match status" value="1"/>
</dbReference>
<dbReference type="InterPro" id="IPR000352">
    <property type="entry name" value="Pep_chain_release_fac_I"/>
</dbReference>
<dbReference type="Proteomes" id="UP001055712">
    <property type="component" value="Unassembled WGS sequence"/>
</dbReference>
<dbReference type="SUPFAM" id="SSF75620">
    <property type="entry name" value="Release factor"/>
    <property type="match status" value="1"/>
</dbReference>
<dbReference type="InterPro" id="IPR045853">
    <property type="entry name" value="Pep_chain_release_fac_I_sf"/>
</dbReference>
<evidence type="ECO:0000256" key="4">
    <source>
        <dbReference type="SAM" id="Coils"/>
    </source>
</evidence>
<reference evidence="8" key="1">
    <citation type="journal article" date="2019" name="Plant J.">
        <title>Chlorella vulgaris genome assembly and annotation reveals the molecular basis for metabolic acclimation to high light conditions.</title>
        <authorList>
            <person name="Cecchin M."/>
            <person name="Marcolungo L."/>
            <person name="Rossato M."/>
            <person name="Girolomoni L."/>
            <person name="Cosentino E."/>
            <person name="Cuine S."/>
            <person name="Li-Beisson Y."/>
            <person name="Delledonne M."/>
            <person name="Ballottari M."/>
        </authorList>
    </citation>
    <scope>NUCLEOTIDE SEQUENCE</scope>
    <source>
        <strain evidence="8">211/11P</strain>
    </source>
</reference>
<dbReference type="EMBL" id="SIDB01000008">
    <property type="protein sequence ID" value="KAI3429439.1"/>
    <property type="molecule type" value="Genomic_DNA"/>
</dbReference>
<evidence type="ECO:0000256" key="5">
    <source>
        <dbReference type="SAM" id="MobiDB-lite"/>
    </source>
</evidence>
<evidence type="ECO:0000256" key="1">
    <source>
        <dbReference type="ARBA" id="ARBA00010835"/>
    </source>
</evidence>
<sequence>MVARRSSLAAALCRVAAAVAAGPPRQLSSASYAAAPSQLLHPVLTTLPSLLGWQPHGAPNPSVGCSRRRGSAGAAASGFCMRFAASVSSLELSDRVTITPAIEAQLLRIQQHHADLLQQLSGDAMSNMAHTEMARLNKELSDLEPVVTAVQQLQAARQEAADLQAIAEEAGSEEEMRQMAREERHALLEQLSGLERELLMQLLPKDSNDGRGVVVEVRAGTGGDEACLFALELFRMYERYAAVQGWSFEVVELAENELGGCKLASATIGGHGAVYGQLKFESGIHRVQRVPVTESSGRVHTSAASVAVLPQADDVDVAIRDEDVRIDTYRAGGAGGQHVNCTNSAVRVTHLPTGLVVAIQDERSQHKNKAKAMKVLRARMFEAEQQRQRLSQSRERKEQMGSGDRSERIRTYNFPQGRVTDHRVGVTEHGMDGVLSGERLGVFIEALQVHHQSQLLASLDQGGG</sequence>
<evidence type="ECO:0000256" key="2">
    <source>
        <dbReference type="ARBA" id="ARBA00022481"/>
    </source>
</evidence>
<accession>A0A9D4TM05</accession>
<dbReference type="InterPro" id="IPR050057">
    <property type="entry name" value="Prokaryotic/Mito_RF"/>
</dbReference>
<dbReference type="InterPro" id="IPR004373">
    <property type="entry name" value="RF-1"/>
</dbReference>
<comment type="caution">
    <text evidence="8">The sequence shown here is derived from an EMBL/GenBank/DDBJ whole genome shotgun (WGS) entry which is preliminary data.</text>
</comment>
<dbReference type="Gene3D" id="6.10.140.1950">
    <property type="match status" value="1"/>
</dbReference>
<evidence type="ECO:0000256" key="3">
    <source>
        <dbReference type="ARBA" id="ARBA00022917"/>
    </source>
</evidence>
<dbReference type="NCBIfam" id="NF001859">
    <property type="entry name" value="PRK00591.1"/>
    <property type="match status" value="1"/>
</dbReference>
<dbReference type="GO" id="GO:0005737">
    <property type="term" value="C:cytoplasm"/>
    <property type="evidence" value="ECO:0007669"/>
    <property type="project" value="UniProtKB-ARBA"/>
</dbReference>
<feature type="domain" description="Prokaryotic-type class I peptide chain release factors" evidence="7">
    <location>
        <begin position="330"/>
        <end position="346"/>
    </location>
</feature>
<reference evidence="8" key="2">
    <citation type="submission" date="2020-11" db="EMBL/GenBank/DDBJ databases">
        <authorList>
            <person name="Cecchin M."/>
            <person name="Marcolungo L."/>
            <person name="Rossato M."/>
            <person name="Girolomoni L."/>
            <person name="Cosentino E."/>
            <person name="Cuine S."/>
            <person name="Li-Beisson Y."/>
            <person name="Delledonne M."/>
            <person name="Ballottari M."/>
        </authorList>
    </citation>
    <scope>NUCLEOTIDE SEQUENCE</scope>
    <source>
        <strain evidence="8">211/11P</strain>
        <tissue evidence="8">Whole cell</tissue>
    </source>
</reference>
<dbReference type="FunFam" id="3.30.70.1660:FF:000002">
    <property type="entry name" value="Peptide chain release factor 1"/>
    <property type="match status" value="1"/>
</dbReference>
<evidence type="ECO:0000256" key="6">
    <source>
        <dbReference type="SAM" id="SignalP"/>
    </source>
</evidence>
<feature type="chain" id="PRO_5038723798" description="Prokaryotic-type class I peptide chain release factors domain-containing protein" evidence="6">
    <location>
        <begin position="22"/>
        <end position="464"/>
    </location>
</feature>